<evidence type="ECO:0000313" key="3">
    <source>
        <dbReference type="EMBL" id="KAF2019187.1"/>
    </source>
</evidence>
<dbReference type="Pfam" id="PF07859">
    <property type="entry name" value="Abhydrolase_3"/>
    <property type="match status" value="1"/>
</dbReference>
<dbReference type="PANTHER" id="PTHR48081:SF8">
    <property type="entry name" value="ALPHA_BETA HYDROLASE FOLD-3 DOMAIN-CONTAINING PROTEIN-RELATED"/>
    <property type="match status" value="1"/>
</dbReference>
<dbReference type="OrthoDB" id="408631at2759"/>
<protein>
    <submittedName>
        <fullName evidence="3">Alpha/beta-hydrolase</fullName>
    </submittedName>
</protein>
<dbReference type="EMBL" id="ML978067">
    <property type="protein sequence ID" value="KAF2019187.1"/>
    <property type="molecule type" value="Genomic_DNA"/>
</dbReference>
<dbReference type="SUPFAM" id="SSF53474">
    <property type="entry name" value="alpha/beta-Hydrolases"/>
    <property type="match status" value="1"/>
</dbReference>
<keyword evidence="1 3" id="KW-0378">Hydrolase</keyword>
<dbReference type="InterPro" id="IPR050300">
    <property type="entry name" value="GDXG_lipolytic_enzyme"/>
</dbReference>
<dbReference type="GeneID" id="54287246"/>
<feature type="domain" description="Alpha/beta hydrolase fold-3" evidence="2">
    <location>
        <begin position="52"/>
        <end position="265"/>
    </location>
</feature>
<sequence>MTEIMEAFEAGLWKLPDMSGIIREEIKIPTRDGDSIRSVHYRPESQEPGPLILYFHGGGFVCGSPEQWDSHVAMLVRDLGAVVVSVDYRMAPEKTFPTAHHDGYDALKWAAENASTLKADLEKGFIVSGCSAGGSIASYISHQAVDDGLSPPLTGVILTVANLVHPDMMPEEYKAHCKSWEQNKDAMVLDQRGMRWFLSHYKPDPNSPLVNALNWPSGHQRQPPTYFQISGMDPIRDDSLIYESLLQNIGVPTRTTILKGLPHAAIDYFPMLSQVQNSVNELKQAVEWMVAEKAKQA</sequence>
<keyword evidence="4" id="KW-1185">Reference proteome</keyword>
<evidence type="ECO:0000259" key="2">
    <source>
        <dbReference type="Pfam" id="PF07859"/>
    </source>
</evidence>
<dbReference type="GO" id="GO:0016787">
    <property type="term" value="F:hydrolase activity"/>
    <property type="evidence" value="ECO:0007669"/>
    <property type="project" value="UniProtKB-KW"/>
</dbReference>
<evidence type="ECO:0000256" key="1">
    <source>
        <dbReference type="ARBA" id="ARBA00022801"/>
    </source>
</evidence>
<reference evidence="3" key="1">
    <citation type="journal article" date="2020" name="Stud. Mycol.">
        <title>101 Dothideomycetes genomes: a test case for predicting lifestyles and emergence of pathogens.</title>
        <authorList>
            <person name="Haridas S."/>
            <person name="Albert R."/>
            <person name="Binder M."/>
            <person name="Bloem J."/>
            <person name="Labutti K."/>
            <person name="Salamov A."/>
            <person name="Andreopoulos B."/>
            <person name="Baker S."/>
            <person name="Barry K."/>
            <person name="Bills G."/>
            <person name="Bluhm B."/>
            <person name="Cannon C."/>
            <person name="Castanera R."/>
            <person name="Culley D."/>
            <person name="Daum C."/>
            <person name="Ezra D."/>
            <person name="Gonzalez J."/>
            <person name="Henrissat B."/>
            <person name="Kuo A."/>
            <person name="Liang C."/>
            <person name="Lipzen A."/>
            <person name="Lutzoni F."/>
            <person name="Magnuson J."/>
            <person name="Mondo S."/>
            <person name="Nolan M."/>
            <person name="Ohm R."/>
            <person name="Pangilinan J."/>
            <person name="Park H.-J."/>
            <person name="Ramirez L."/>
            <person name="Alfaro M."/>
            <person name="Sun H."/>
            <person name="Tritt A."/>
            <person name="Yoshinaga Y."/>
            <person name="Zwiers L.-H."/>
            <person name="Turgeon B."/>
            <person name="Goodwin S."/>
            <person name="Spatafora J."/>
            <person name="Crous P."/>
            <person name="Grigoriev I."/>
        </authorList>
    </citation>
    <scope>NUCLEOTIDE SEQUENCE</scope>
    <source>
        <strain evidence="3">CBS 175.79</strain>
    </source>
</reference>
<name>A0A6A5Y2B8_9PLEO</name>
<dbReference type="InterPro" id="IPR029058">
    <property type="entry name" value="AB_hydrolase_fold"/>
</dbReference>
<dbReference type="PANTHER" id="PTHR48081">
    <property type="entry name" value="AB HYDROLASE SUPERFAMILY PROTEIN C4A8.06C"/>
    <property type="match status" value="1"/>
</dbReference>
<dbReference type="Gene3D" id="3.40.50.1820">
    <property type="entry name" value="alpha/beta hydrolase"/>
    <property type="match status" value="1"/>
</dbReference>
<proteinExistence type="predicted"/>
<organism evidence="3 4">
    <name type="scientific">Aaosphaeria arxii CBS 175.79</name>
    <dbReference type="NCBI Taxonomy" id="1450172"/>
    <lineage>
        <taxon>Eukaryota</taxon>
        <taxon>Fungi</taxon>
        <taxon>Dikarya</taxon>
        <taxon>Ascomycota</taxon>
        <taxon>Pezizomycotina</taxon>
        <taxon>Dothideomycetes</taxon>
        <taxon>Pleosporomycetidae</taxon>
        <taxon>Pleosporales</taxon>
        <taxon>Pleosporales incertae sedis</taxon>
        <taxon>Aaosphaeria</taxon>
    </lineage>
</organism>
<gene>
    <name evidence="3" type="ORF">BU24DRAFT_431112</name>
</gene>
<dbReference type="RefSeq" id="XP_033387526.1">
    <property type="nucleotide sequence ID" value="XM_033529849.1"/>
</dbReference>
<evidence type="ECO:0000313" key="4">
    <source>
        <dbReference type="Proteomes" id="UP000799778"/>
    </source>
</evidence>
<dbReference type="Proteomes" id="UP000799778">
    <property type="component" value="Unassembled WGS sequence"/>
</dbReference>
<dbReference type="InterPro" id="IPR013094">
    <property type="entry name" value="AB_hydrolase_3"/>
</dbReference>
<accession>A0A6A5Y2B8</accession>
<dbReference type="AlphaFoldDB" id="A0A6A5Y2B8"/>